<comment type="caution">
    <text evidence="1">The sequence shown here is derived from an EMBL/GenBank/DDBJ whole genome shotgun (WGS) entry which is preliminary data.</text>
</comment>
<evidence type="ECO:0000313" key="1">
    <source>
        <dbReference type="EMBL" id="ETI53376.1"/>
    </source>
</evidence>
<gene>
    <name evidence="1" type="ORF">F443_03662</name>
</gene>
<organism evidence="1 2">
    <name type="scientific">Phytophthora nicotianae P1569</name>
    <dbReference type="NCBI Taxonomy" id="1317065"/>
    <lineage>
        <taxon>Eukaryota</taxon>
        <taxon>Sar</taxon>
        <taxon>Stramenopiles</taxon>
        <taxon>Oomycota</taxon>
        <taxon>Peronosporomycetes</taxon>
        <taxon>Peronosporales</taxon>
        <taxon>Peronosporaceae</taxon>
        <taxon>Phytophthora</taxon>
    </lineage>
</organism>
<sequence>WNSIPQEVIVRGFVKDGILPVGPRDLSGRFRVPAVDSTEAPVVCDEE</sequence>
<evidence type="ECO:0000313" key="2">
    <source>
        <dbReference type="Proteomes" id="UP000018721"/>
    </source>
</evidence>
<name>V9FQR0_PHYNI</name>
<protein>
    <submittedName>
        <fullName evidence="1">Uncharacterized protein</fullName>
    </submittedName>
</protein>
<feature type="non-terminal residue" evidence="1">
    <location>
        <position position="1"/>
    </location>
</feature>
<reference evidence="1 2" key="1">
    <citation type="submission" date="2013-11" db="EMBL/GenBank/DDBJ databases">
        <title>The Genome Sequence of Phytophthora parasitica P1569.</title>
        <authorList>
            <consortium name="The Broad Institute Genomics Platform"/>
            <person name="Russ C."/>
            <person name="Tyler B."/>
            <person name="Panabieres F."/>
            <person name="Shan W."/>
            <person name="Tripathy S."/>
            <person name="Grunwald N."/>
            <person name="Machado M."/>
            <person name="Johnson C.S."/>
            <person name="Arredondo F."/>
            <person name="Hong C."/>
            <person name="Coffey M."/>
            <person name="Young S.K."/>
            <person name="Zeng Q."/>
            <person name="Gargeya S."/>
            <person name="Fitzgerald M."/>
            <person name="Abouelleil A."/>
            <person name="Alvarado L."/>
            <person name="Chapman S.B."/>
            <person name="Gainer-Dewar J."/>
            <person name="Goldberg J."/>
            <person name="Griggs A."/>
            <person name="Gujja S."/>
            <person name="Hansen M."/>
            <person name="Howarth C."/>
            <person name="Imamovic A."/>
            <person name="Ireland A."/>
            <person name="Larimer J."/>
            <person name="McCowan C."/>
            <person name="Murphy C."/>
            <person name="Pearson M."/>
            <person name="Poon T.W."/>
            <person name="Priest M."/>
            <person name="Roberts A."/>
            <person name="Saif S."/>
            <person name="Shea T."/>
            <person name="Sykes S."/>
            <person name="Wortman J."/>
            <person name="Nusbaum C."/>
            <person name="Birren B."/>
        </authorList>
    </citation>
    <scope>NUCLEOTIDE SEQUENCE [LARGE SCALE GENOMIC DNA]</scope>
    <source>
        <strain evidence="1 2">P1569</strain>
    </source>
</reference>
<accession>V9FQR0</accession>
<dbReference type="AlphaFoldDB" id="V9FQR0"/>
<dbReference type="EMBL" id="ANIZ01000683">
    <property type="protein sequence ID" value="ETI53376.1"/>
    <property type="molecule type" value="Genomic_DNA"/>
</dbReference>
<proteinExistence type="predicted"/>
<keyword evidence="2" id="KW-1185">Reference proteome</keyword>
<dbReference type="HOGENOM" id="CLU_3178349_0_0_1"/>
<dbReference type="OrthoDB" id="108652at2759"/>
<dbReference type="Proteomes" id="UP000018721">
    <property type="component" value="Unassembled WGS sequence"/>
</dbReference>